<dbReference type="InterPro" id="IPR050153">
    <property type="entry name" value="Metal_Ion_Import_ABC"/>
</dbReference>
<feature type="domain" description="ABC transporter" evidence="5">
    <location>
        <begin position="5"/>
        <end position="230"/>
    </location>
</feature>
<dbReference type="InterPro" id="IPR047748">
    <property type="entry name" value="AztA-like"/>
</dbReference>
<evidence type="ECO:0000259" key="5">
    <source>
        <dbReference type="PROSITE" id="PS50893"/>
    </source>
</evidence>
<evidence type="ECO:0000256" key="4">
    <source>
        <dbReference type="ARBA" id="ARBA00022840"/>
    </source>
</evidence>
<reference evidence="7" key="1">
    <citation type="submission" date="2015-03" db="EMBL/GenBank/DDBJ databases">
        <authorList>
            <consortium name="Pathogen Informatics"/>
        </authorList>
    </citation>
    <scope>NUCLEOTIDE SEQUENCE [LARGE SCALE GENOMIC DNA]</scope>
    <source>
        <strain evidence="7">NCTC11134</strain>
    </source>
</reference>
<dbReference type="Proteomes" id="UP000057820">
    <property type="component" value="Chromosome 1"/>
</dbReference>
<keyword evidence="4 6" id="KW-0067">ATP-binding</keyword>
<evidence type="ECO:0000256" key="1">
    <source>
        <dbReference type="ARBA" id="ARBA00005417"/>
    </source>
</evidence>
<evidence type="ECO:0000313" key="6">
    <source>
        <dbReference type="EMBL" id="CRY76282.1"/>
    </source>
</evidence>
<dbReference type="PANTHER" id="PTHR42734">
    <property type="entry name" value="METAL TRANSPORT SYSTEM ATP-BINDING PROTEIN TM_0124-RELATED"/>
    <property type="match status" value="1"/>
</dbReference>
<evidence type="ECO:0000256" key="3">
    <source>
        <dbReference type="ARBA" id="ARBA00022741"/>
    </source>
</evidence>
<dbReference type="Pfam" id="PF00005">
    <property type="entry name" value="ABC_tran"/>
    <property type="match status" value="1"/>
</dbReference>
<dbReference type="PROSITE" id="PS50893">
    <property type="entry name" value="ABC_TRANSPORTER_2"/>
    <property type="match status" value="1"/>
</dbReference>
<comment type="similarity">
    <text evidence="1">Belongs to the ABC transporter superfamily.</text>
</comment>
<dbReference type="RefSeq" id="WP_060591861.1">
    <property type="nucleotide sequence ID" value="NZ_CP031418.1"/>
</dbReference>
<dbReference type="InterPro" id="IPR003593">
    <property type="entry name" value="AAA+_ATPase"/>
</dbReference>
<accession>A0A0H5NM58</accession>
<keyword evidence="3" id="KW-0547">Nucleotide-binding</keyword>
<dbReference type="GO" id="GO:0005524">
    <property type="term" value="F:ATP binding"/>
    <property type="evidence" value="ECO:0007669"/>
    <property type="project" value="UniProtKB-KW"/>
</dbReference>
<dbReference type="Gene3D" id="3.40.50.300">
    <property type="entry name" value="P-loop containing nucleotide triphosphate hydrolases"/>
    <property type="match status" value="1"/>
</dbReference>
<name>A0A0H5NM58_NOCFR</name>
<proteinExistence type="inferred from homology"/>
<dbReference type="InterPro" id="IPR003439">
    <property type="entry name" value="ABC_transporter-like_ATP-bd"/>
</dbReference>
<gene>
    <name evidence="6" type="ORF">ERS450000_01773</name>
</gene>
<dbReference type="PANTHER" id="PTHR42734:SF5">
    <property type="entry name" value="IRON TRANSPORT SYSTEM ATP-BINDING PROTEIN HI_0361-RELATED"/>
    <property type="match status" value="1"/>
</dbReference>
<dbReference type="NCBIfam" id="NF040873">
    <property type="entry name" value="AztA"/>
    <property type="match status" value="1"/>
</dbReference>
<dbReference type="InterPro" id="IPR027417">
    <property type="entry name" value="P-loop_NTPase"/>
</dbReference>
<evidence type="ECO:0000256" key="2">
    <source>
        <dbReference type="ARBA" id="ARBA00022448"/>
    </source>
</evidence>
<organism evidence="6 7">
    <name type="scientific">Nocardia farcinica</name>
    <dbReference type="NCBI Taxonomy" id="37329"/>
    <lineage>
        <taxon>Bacteria</taxon>
        <taxon>Bacillati</taxon>
        <taxon>Actinomycetota</taxon>
        <taxon>Actinomycetes</taxon>
        <taxon>Mycobacteriales</taxon>
        <taxon>Nocardiaceae</taxon>
        <taxon>Nocardia</taxon>
    </lineage>
</organism>
<dbReference type="SMART" id="SM00382">
    <property type="entry name" value="AAA"/>
    <property type="match status" value="1"/>
</dbReference>
<dbReference type="SUPFAM" id="SSF52540">
    <property type="entry name" value="P-loop containing nucleoside triphosphate hydrolases"/>
    <property type="match status" value="1"/>
</dbReference>
<evidence type="ECO:0000313" key="7">
    <source>
        <dbReference type="Proteomes" id="UP000057820"/>
    </source>
</evidence>
<dbReference type="AlphaFoldDB" id="A0A0H5NM58"/>
<dbReference type="KEGG" id="nfr:ERS450000_01773"/>
<dbReference type="EMBL" id="LN868938">
    <property type="protein sequence ID" value="CRY76282.1"/>
    <property type="molecule type" value="Genomic_DNA"/>
</dbReference>
<protein>
    <submittedName>
        <fullName evidence="6">Uncharacterized ABC transporter ATP-binding protein HI_1470</fullName>
    </submittedName>
</protein>
<dbReference type="GO" id="GO:0016887">
    <property type="term" value="F:ATP hydrolysis activity"/>
    <property type="evidence" value="ECO:0007669"/>
    <property type="project" value="InterPro"/>
</dbReference>
<keyword evidence="2" id="KW-0813">Transport</keyword>
<sequence>MAAGLRIHGLTAGYRGRIALHDLTADLPGGAVTAVLGPNGSGKSTLLAAVAGVLRPAAGRVERGPGTRLAFVVQHSAVPATLPITVAETVAMGRWSHRGPWRRLTRADTAIVDACLDRLHLTELAGRRLDTLSGGQRQRTLLAQAMAQRADILLLDEPTVGLDAHSRRIIADLLVELAADGATIVQATHHPDEVLAATHCLLLEAGHLRAQGDPASILGGPAAQLFGHEGVSFDRNALARQSIGLR</sequence>